<feature type="domain" description="CN hydrolase" evidence="10">
    <location>
        <begin position="3"/>
        <end position="260"/>
    </location>
</feature>
<keyword evidence="4 7" id="KW-0547">Nucleotide-binding</keyword>
<evidence type="ECO:0000256" key="2">
    <source>
        <dbReference type="ARBA" id="ARBA00007145"/>
    </source>
</evidence>
<dbReference type="UniPathway" id="UPA00253">
    <property type="reaction ID" value="UER00334"/>
</dbReference>
<comment type="pathway">
    <text evidence="1 7 8">Cofactor biosynthesis; NAD(+) biosynthesis; NAD(+) from deamido-NAD(+) (L-Gln route): step 1/1.</text>
</comment>
<dbReference type="OrthoDB" id="8817375at2"/>
<dbReference type="FunFam" id="3.40.50.620:FF:000106">
    <property type="entry name" value="Glutamine-dependent NAD(+) synthetase"/>
    <property type="match status" value="1"/>
</dbReference>
<dbReference type="InterPro" id="IPR014445">
    <property type="entry name" value="Gln-dep_NAD_synthase"/>
</dbReference>
<feature type="binding site" evidence="7">
    <location>
        <begin position="306"/>
        <end position="313"/>
    </location>
    <ligand>
        <name>ATP</name>
        <dbReference type="ChEBI" id="CHEBI:30616"/>
    </ligand>
</feature>
<dbReference type="CDD" id="cd00553">
    <property type="entry name" value="NAD_synthase"/>
    <property type="match status" value="1"/>
</dbReference>
<dbReference type="GO" id="GO:0005737">
    <property type="term" value="C:cytoplasm"/>
    <property type="evidence" value="ECO:0007669"/>
    <property type="project" value="InterPro"/>
</dbReference>
<proteinExistence type="inferred from homology"/>
<feature type="binding site" evidence="7">
    <location>
        <position position="196"/>
    </location>
    <ligand>
        <name>L-glutamine</name>
        <dbReference type="ChEBI" id="CHEBI:58359"/>
    </ligand>
</feature>
<dbReference type="InterPro" id="IPR003694">
    <property type="entry name" value="NAD_synthase"/>
</dbReference>
<evidence type="ECO:0000313" key="12">
    <source>
        <dbReference type="Proteomes" id="UP000318554"/>
    </source>
</evidence>
<dbReference type="InterPro" id="IPR003010">
    <property type="entry name" value="C-N_Hydrolase"/>
</dbReference>
<comment type="caution">
    <text evidence="11">The sequence shown here is derived from an EMBL/GenBank/DDBJ whole genome shotgun (WGS) entry which is preliminary data.</text>
</comment>
<dbReference type="GO" id="GO:0004359">
    <property type="term" value="F:glutaminase activity"/>
    <property type="evidence" value="ECO:0007669"/>
    <property type="project" value="InterPro"/>
</dbReference>
<dbReference type="SUPFAM" id="SSF52402">
    <property type="entry name" value="Adenine nucleotide alpha hydrolases-like"/>
    <property type="match status" value="1"/>
</dbReference>
<dbReference type="AlphaFoldDB" id="A0A554WMG1"/>
<dbReference type="EC" id="6.3.5.1" evidence="7 8"/>
<dbReference type="GO" id="GO:0008795">
    <property type="term" value="F:NAD+ synthase activity"/>
    <property type="evidence" value="ECO:0007669"/>
    <property type="project" value="UniProtKB-UniRule"/>
</dbReference>
<evidence type="ECO:0000256" key="6">
    <source>
        <dbReference type="ARBA" id="ARBA00023027"/>
    </source>
</evidence>
<dbReference type="PANTHER" id="PTHR23090:SF9">
    <property type="entry name" value="GLUTAMINE-DEPENDENT NAD(+) SYNTHETASE"/>
    <property type="match status" value="1"/>
</dbReference>
<dbReference type="HAMAP" id="MF_02090">
    <property type="entry name" value="NadE_glutamine_dep"/>
    <property type="match status" value="1"/>
</dbReference>
<feature type="binding site" evidence="7">
    <location>
        <position position="534"/>
    </location>
    <ligand>
        <name>deamido-NAD(+)</name>
        <dbReference type="ChEBI" id="CHEBI:58437"/>
        <note>ligand shared between two neighboring subunits</note>
    </ligand>
</feature>
<dbReference type="NCBIfam" id="TIGR00552">
    <property type="entry name" value="nadE"/>
    <property type="match status" value="1"/>
</dbReference>
<comment type="catalytic activity">
    <reaction evidence="7 8">
        <text>deamido-NAD(+) + L-glutamine + ATP + H2O = L-glutamate + AMP + diphosphate + NAD(+) + H(+)</text>
        <dbReference type="Rhea" id="RHEA:24384"/>
        <dbReference type="ChEBI" id="CHEBI:15377"/>
        <dbReference type="ChEBI" id="CHEBI:15378"/>
        <dbReference type="ChEBI" id="CHEBI:29985"/>
        <dbReference type="ChEBI" id="CHEBI:30616"/>
        <dbReference type="ChEBI" id="CHEBI:33019"/>
        <dbReference type="ChEBI" id="CHEBI:57540"/>
        <dbReference type="ChEBI" id="CHEBI:58359"/>
        <dbReference type="ChEBI" id="CHEBI:58437"/>
        <dbReference type="ChEBI" id="CHEBI:456215"/>
        <dbReference type="EC" id="6.3.5.1"/>
    </reaction>
</comment>
<comment type="similarity">
    <text evidence="9">Belongs to the NAD synthetase family.</text>
</comment>
<keyword evidence="6 7" id="KW-0520">NAD</keyword>
<keyword evidence="3 7" id="KW-0436">Ligase</keyword>
<evidence type="ECO:0000313" key="11">
    <source>
        <dbReference type="EMBL" id="TSE24761.1"/>
    </source>
</evidence>
<feature type="binding site" evidence="7">
    <location>
        <position position="190"/>
    </location>
    <ligand>
        <name>L-glutamine</name>
        <dbReference type="ChEBI" id="CHEBI:58359"/>
    </ligand>
</feature>
<dbReference type="PIRSF" id="PIRSF006630">
    <property type="entry name" value="NADS_GAT"/>
    <property type="match status" value="1"/>
</dbReference>
<evidence type="ECO:0000256" key="1">
    <source>
        <dbReference type="ARBA" id="ARBA00005188"/>
    </source>
</evidence>
<dbReference type="InterPro" id="IPR014729">
    <property type="entry name" value="Rossmann-like_a/b/a_fold"/>
</dbReference>
<gene>
    <name evidence="7 11" type="primary">nadE</name>
    <name evidence="11" type="ORF">Taqua_01326</name>
</gene>
<reference evidence="11 12" key="1">
    <citation type="submission" date="2019-07" db="EMBL/GenBank/DDBJ databases">
        <title>Tepidimonas aquatica CLN-1 draft genome.</title>
        <authorList>
            <person name="Da Costa M.S."/>
            <person name="Froufe H.J.C."/>
            <person name="Egas C."/>
            <person name="Albuquerque L."/>
        </authorList>
    </citation>
    <scope>NUCLEOTIDE SEQUENCE [LARGE SCALE GENOMIC DNA]</scope>
    <source>
        <strain evidence="11 12">CLN-1</strain>
    </source>
</reference>
<dbReference type="Pfam" id="PF02540">
    <property type="entry name" value="NAD_synthase"/>
    <property type="match status" value="1"/>
</dbReference>
<feature type="binding site" evidence="7">
    <location>
        <position position="413"/>
    </location>
    <ligand>
        <name>ATP</name>
        <dbReference type="ChEBI" id="CHEBI:30616"/>
    </ligand>
</feature>
<keyword evidence="5 7" id="KW-0067">ATP-binding</keyword>
<dbReference type="GO" id="GO:0003952">
    <property type="term" value="F:NAD+ synthase (glutamine-hydrolyzing) activity"/>
    <property type="evidence" value="ECO:0007669"/>
    <property type="project" value="UniProtKB-UniRule"/>
</dbReference>
<organism evidence="11 12">
    <name type="scientific">Tepidimonas aquatica</name>
    <dbReference type="NCBI Taxonomy" id="247482"/>
    <lineage>
        <taxon>Bacteria</taxon>
        <taxon>Pseudomonadati</taxon>
        <taxon>Pseudomonadota</taxon>
        <taxon>Betaproteobacteria</taxon>
        <taxon>Burkholderiales</taxon>
        <taxon>Tepidimonas</taxon>
    </lineage>
</organism>
<feature type="binding site" evidence="7">
    <location>
        <position position="130"/>
    </location>
    <ligand>
        <name>L-glutamine</name>
        <dbReference type="ChEBI" id="CHEBI:58359"/>
    </ligand>
</feature>
<dbReference type="CDD" id="cd07570">
    <property type="entry name" value="GAT_Gln-NAD-synth"/>
    <property type="match status" value="1"/>
</dbReference>
<dbReference type="InterPro" id="IPR022310">
    <property type="entry name" value="NAD/GMP_synthase"/>
</dbReference>
<sequence>MTLRVAVAQCNFVVGDLGGNAQRIVDAAHAAHAAGAQVLLTPELAICGYAAEDLLLRPAFVAACDAAVQQVAAQTAHLGGLHIVVGQPLAVPGAAAIGRSVGRAPCLNAATVVHEGRITHRYAKRELPNYQVFDERRYFVPGKQPCVFDVEMDGQRWRLGLLICEDAWYPGPAADTVAAGAEVLCVINASPFHIGKGDEREQAMRQRVQETGRPLIYAHLVGGQDELVFEGRSFALDTQGQVAARAPAFAEDLLQVELQRPGGTVPVQVQGSVAPVADTEEDLWRALVLGTRDYVDKNGFPGAIIGLSGGVDSALVLAIAVDALGAERVRAVMMPSPYTAEISWRDARDMAARLGVRYDEIPIGPMFDAFLGALQPLLQGRAPDTTEENLQARIRGTLLMALSNKFGSIVLTTGNKSEMATGYCTLYGDMAGGFAVLKDVAKTWVWRLARWRNAHDPFGRGVSPIPERIIERPPSAELRPGQTDQDSLPPYDVLDAIVERYMENDRSVDEIVAEGFDRVAVEQVVRLLRINEYKRRQAPVGIRVTHRSFGKDWRYPNTNRWRG</sequence>
<feature type="binding site" evidence="7">
    <location>
        <position position="389"/>
    </location>
    <ligand>
        <name>deamido-NAD(+)</name>
        <dbReference type="ChEBI" id="CHEBI:58437"/>
        <note>ligand shared between two neighboring subunits</note>
    </ligand>
</feature>
<evidence type="ECO:0000256" key="4">
    <source>
        <dbReference type="ARBA" id="ARBA00022741"/>
    </source>
</evidence>
<feature type="active site" description="For glutaminase activity" evidence="7">
    <location>
        <position position="124"/>
    </location>
</feature>
<dbReference type="Gene3D" id="3.60.110.10">
    <property type="entry name" value="Carbon-nitrogen hydrolase"/>
    <property type="match status" value="1"/>
</dbReference>
<accession>A0A554WMG1</accession>
<dbReference type="PANTHER" id="PTHR23090">
    <property type="entry name" value="NH 3 /GLUTAMINE-DEPENDENT NAD + SYNTHETASE"/>
    <property type="match status" value="1"/>
</dbReference>
<dbReference type="NCBIfam" id="NF010588">
    <property type="entry name" value="PRK13981.1"/>
    <property type="match status" value="1"/>
</dbReference>
<evidence type="ECO:0000256" key="8">
    <source>
        <dbReference type="PIRNR" id="PIRNR006630"/>
    </source>
</evidence>
<dbReference type="PROSITE" id="PS50263">
    <property type="entry name" value="CN_HYDROLASE"/>
    <property type="match status" value="1"/>
</dbReference>
<dbReference type="Pfam" id="PF00795">
    <property type="entry name" value="CN_hydrolase"/>
    <property type="match status" value="1"/>
</dbReference>
<evidence type="ECO:0000259" key="10">
    <source>
        <dbReference type="PROSITE" id="PS50263"/>
    </source>
</evidence>
<evidence type="ECO:0000256" key="7">
    <source>
        <dbReference type="HAMAP-Rule" id="MF_02090"/>
    </source>
</evidence>
<evidence type="ECO:0000256" key="9">
    <source>
        <dbReference type="RuleBase" id="RU003811"/>
    </source>
</evidence>
<dbReference type="InterPro" id="IPR036526">
    <property type="entry name" value="C-N_Hydrolase_sf"/>
</dbReference>
<dbReference type="GO" id="GO:0009435">
    <property type="term" value="P:NAD+ biosynthetic process"/>
    <property type="evidence" value="ECO:0007669"/>
    <property type="project" value="UniProtKB-UniRule"/>
</dbReference>
<dbReference type="EMBL" id="VJNA01000014">
    <property type="protein sequence ID" value="TSE24761.1"/>
    <property type="molecule type" value="Genomic_DNA"/>
</dbReference>
<dbReference type="GO" id="GO:0005524">
    <property type="term" value="F:ATP binding"/>
    <property type="evidence" value="ECO:0007669"/>
    <property type="project" value="UniProtKB-UniRule"/>
</dbReference>
<comment type="function">
    <text evidence="7">Catalyzes the ATP-dependent amidation of deamido-NAD to form NAD. Uses L-glutamine as a nitrogen source.</text>
</comment>
<keyword evidence="12" id="KW-1185">Reference proteome</keyword>
<feature type="active site" description="Nucleophile; for glutaminase activity" evidence="7">
    <location>
        <position position="164"/>
    </location>
</feature>
<dbReference type="Gene3D" id="3.40.50.620">
    <property type="entry name" value="HUPs"/>
    <property type="match status" value="1"/>
</dbReference>
<dbReference type="SUPFAM" id="SSF56317">
    <property type="entry name" value="Carbon-nitrogen hydrolase"/>
    <property type="match status" value="1"/>
</dbReference>
<dbReference type="Proteomes" id="UP000318554">
    <property type="component" value="Unassembled WGS sequence"/>
</dbReference>
<comment type="similarity">
    <text evidence="2 7 8">In the C-terminal section; belongs to the NAD synthetase family.</text>
</comment>
<evidence type="ECO:0000256" key="5">
    <source>
        <dbReference type="ARBA" id="ARBA00022840"/>
    </source>
</evidence>
<evidence type="ECO:0000256" key="3">
    <source>
        <dbReference type="ARBA" id="ARBA00022598"/>
    </source>
</evidence>
<comment type="caution">
    <text evidence="7">Lacks conserved residue(s) required for the propagation of feature annotation.</text>
</comment>
<dbReference type="RefSeq" id="WP_144325860.1">
    <property type="nucleotide sequence ID" value="NZ_VJNA01000014.1"/>
</dbReference>
<protein>
    <recommendedName>
        <fullName evidence="7 8">Glutamine-dependent NAD(+) synthetase</fullName>
        <ecNumber evidence="7 8">6.3.5.1</ecNumber>
    </recommendedName>
    <alternativeName>
        <fullName evidence="7 8">NAD(+) synthase [glutamine-hydrolyzing]</fullName>
    </alternativeName>
</protein>
<feature type="binding site" evidence="7">
    <location>
        <position position="418"/>
    </location>
    <ligand>
        <name>deamido-NAD(+)</name>
        <dbReference type="ChEBI" id="CHEBI:58437"/>
        <note>ligand shared between two neighboring subunits</note>
    </ligand>
</feature>
<name>A0A554WMG1_9BURK</name>
<feature type="active site" description="Proton acceptor; for glutaminase activity" evidence="7">
    <location>
        <position position="43"/>
    </location>
</feature>